<evidence type="ECO:0000313" key="1">
    <source>
        <dbReference type="EMBL" id="WCM40555.1"/>
    </source>
</evidence>
<gene>
    <name evidence="1" type="ORF">GO600_10965</name>
</gene>
<dbReference type="RefSeq" id="WP_157626426.1">
    <property type="nucleotide sequence ID" value="NZ_CP046617.1"/>
</dbReference>
<sequence length="58" mass="6420">MHYPLNGDLLLLEAQRRIKILQEEATQARLLKEAQKPLRELPGEPALPAPCCPAACCP</sequence>
<dbReference type="EMBL" id="CP046617">
    <property type="protein sequence ID" value="WCM40555.1"/>
    <property type="molecule type" value="Genomic_DNA"/>
</dbReference>
<evidence type="ECO:0000313" key="2">
    <source>
        <dbReference type="Proteomes" id="UP001317488"/>
    </source>
</evidence>
<dbReference type="Proteomes" id="UP001317488">
    <property type="component" value="Chromosome"/>
</dbReference>
<organism evidence="1 2">
    <name type="scientific">Thermus antranikianii</name>
    <dbReference type="NCBI Taxonomy" id="88190"/>
    <lineage>
        <taxon>Bacteria</taxon>
        <taxon>Thermotogati</taxon>
        <taxon>Deinococcota</taxon>
        <taxon>Deinococci</taxon>
        <taxon>Thermales</taxon>
        <taxon>Thermaceae</taxon>
        <taxon>Thermus</taxon>
    </lineage>
</organism>
<protein>
    <submittedName>
        <fullName evidence="1">Uncharacterized protein</fullName>
    </submittedName>
</protein>
<reference evidence="1 2" key="1">
    <citation type="submission" date="2019-12" db="EMBL/GenBank/DDBJ databases">
        <authorList>
            <person name="An T."/>
        </authorList>
    </citation>
    <scope>NUCLEOTIDE SEQUENCE [LARGE SCALE GENOMIC DNA]</scope>
    <source>
        <strain evidence="1 2">JCM 19900</strain>
    </source>
</reference>
<name>A0ABY7RW72_9DEIN</name>
<proteinExistence type="predicted"/>
<accession>A0ABY7RW72</accession>
<keyword evidence="2" id="KW-1185">Reference proteome</keyword>